<accession>A0A394DH27</accession>
<dbReference type="PANTHER" id="PTHR33623">
    <property type="entry name" value="OS04G0572500 PROTEIN"/>
    <property type="match status" value="1"/>
</dbReference>
<dbReference type="EMBL" id="MLAU01039840">
    <property type="protein sequence ID" value="OIW21929.1"/>
    <property type="molecule type" value="Genomic_DNA"/>
</dbReference>
<comment type="caution">
    <text evidence="1">The sequence shown here is derived from an EMBL/GenBank/DDBJ whole genome shotgun (WGS) entry which is preliminary data.</text>
</comment>
<sequence>MSSSYDKTLRDHFGIQTTKHLSRKSSLLKDYLIDDLSSCSSNGFNSFPRQQYCCTTIGQRKKTINTTLPPKSNSTSSSSSKISALYRASEAVISTFKSFPLSQKNGAKAKKSATSFLSRSFSRKVLFSSRRFWKKGTKEKGIVKYGSSSTRRWMRYFRELVMEEGDKTTSNEDITFIVNVSATTNFSGSGSNKSWAESEFSFSSSERSAEKENVVESTKEVVASDKVEGAGEGVASRAPTTALKLTAASDVDHYDWPNEEKEQFSPVSILDCPFEDDEEITSHFNSTTEGNKHVHNQKRRHFKSVASLEPVTLEEKMAQSDLEVETYESRSSLFPSSTLVPTMSTQNVTTNVLSDNIDEDVVDLLNFITISTPSNYLITKAENLLFDYFKQSIEENNNIDHSKKLHLCEVAEDWIIGQPQELYLGWEVKEGRHIYIREIDKEWKNSDQESQQVASELENELLTSLVNELVLDLTMQQASSSIVFSIL</sequence>
<dbReference type="STRING" id="3871.A0A394DH27"/>
<dbReference type="AlphaFoldDB" id="A0A394DH27"/>
<organism evidence="1 2">
    <name type="scientific">Lupinus angustifolius</name>
    <name type="common">Narrow-leaved blue lupine</name>
    <dbReference type="NCBI Taxonomy" id="3871"/>
    <lineage>
        <taxon>Eukaryota</taxon>
        <taxon>Viridiplantae</taxon>
        <taxon>Streptophyta</taxon>
        <taxon>Embryophyta</taxon>
        <taxon>Tracheophyta</taxon>
        <taxon>Spermatophyta</taxon>
        <taxon>Magnoliopsida</taxon>
        <taxon>eudicotyledons</taxon>
        <taxon>Gunneridae</taxon>
        <taxon>Pentapetalae</taxon>
        <taxon>rosids</taxon>
        <taxon>fabids</taxon>
        <taxon>Fabales</taxon>
        <taxon>Fabaceae</taxon>
        <taxon>Papilionoideae</taxon>
        <taxon>50 kb inversion clade</taxon>
        <taxon>genistoids sensu lato</taxon>
        <taxon>core genistoids</taxon>
        <taxon>Genisteae</taxon>
        <taxon>Lupinus</taxon>
    </lineage>
</organism>
<dbReference type="Gramene" id="OIW21929">
    <property type="protein sequence ID" value="OIW21929"/>
    <property type="gene ID" value="TanjilG_15253"/>
</dbReference>
<evidence type="ECO:0008006" key="3">
    <source>
        <dbReference type="Google" id="ProtNLM"/>
    </source>
</evidence>
<reference evidence="1 2" key="1">
    <citation type="journal article" date="2017" name="Plant Biotechnol. J.">
        <title>A comprehensive draft genome sequence for lupin (Lupinus angustifolius), an emerging health food: insights into plant-microbe interactions and legume evolution.</title>
        <authorList>
            <person name="Hane J.K."/>
            <person name="Ming Y."/>
            <person name="Kamphuis L.G."/>
            <person name="Nelson M.N."/>
            <person name="Garg G."/>
            <person name="Atkins C.A."/>
            <person name="Bayer P.E."/>
            <person name="Bravo A."/>
            <person name="Bringans S."/>
            <person name="Cannon S."/>
            <person name="Edwards D."/>
            <person name="Foley R."/>
            <person name="Gao L.L."/>
            <person name="Harrison M.J."/>
            <person name="Huang W."/>
            <person name="Hurgobin B."/>
            <person name="Li S."/>
            <person name="Liu C.W."/>
            <person name="McGrath A."/>
            <person name="Morahan G."/>
            <person name="Murray J."/>
            <person name="Weller J."/>
            <person name="Jian J."/>
            <person name="Singh K.B."/>
        </authorList>
    </citation>
    <scope>NUCLEOTIDE SEQUENCE [LARGE SCALE GENOMIC DNA]</scope>
    <source>
        <strain evidence="2">cv. Tanjil</strain>
        <tissue evidence="1">Whole plant</tissue>
    </source>
</reference>
<evidence type="ECO:0000313" key="1">
    <source>
        <dbReference type="EMBL" id="OIW21929.1"/>
    </source>
</evidence>
<gene>
    <name evidence="1" type="ORF">TanjilG_15253</name>
</gene>
<evidence type="ECO:0000313" key="2">
    <source>
        <dbReference type="Proteomes" id="UP000188354"/>
    </source>
</evidence>
<proteinExistence type="predicted"/>
<protein>
    <recommendedName>
        <fullName evidence="3">DUF4378 domain-containing protein</fullName>
    </recommendedName>
</protein>
<dbReference type="PANTHER" id="PTHR33623:SF4">
    <property type="entry name" value="DUF4378 DOMAIN-CONTAINING PROTEIN"/>
    <property type="match status" value="1"/>
</dbReference>
<name>A0A394DH27_LUPAN</name>
<keyword evidence="2" id="KW-1185">Reference proteome</keyword>
<dbReference type="Proteomes" id="UP000188354">
    <property type="component" value="Unassembled WGS sequence"/>
</dbReference>